<gene>
    <name evidence="1" type="ORF">METZ01_LOCUS260626</name>
</gene>
<accession>A0A382J8P8</accession>
<evidence type="ECO:0000313" key="1">
    <source>
        <dbReference type="EMBL" id="SVC07772.1"/>
    </source>
</evidence>
<sequence length="347" mass="39439">FIFDPNLPEDLDSNPLIFSEIREAEARYMPYHLKVTLEDTGYWGGVWVLPDKTKAIDLWVSGKIIKSDGYAVTIKIAVWDITGKEWIQKDYTALIGQKAYSKRRDLTEDPYQSIFNEIANDLQNIKSELSSKHLSRISEIGDLRFATDLLPGVFNDYLVKDEKTKIYQAIRLPADDDPMMKRIKDVKERELLLLDTLSEYYAQLYRAISVPYEDWRKSNRQNAINYQELKRISKKRKILGVVAILGGLMVDGDSNSSGYAQRTLMIGGFQGIQSGIAIGSEAKIYKESMKEGSETLAVTAEGLLIEVEGQTLRLTGNAQEMFLGWKKLLSQIYTEETGFTLTEESTQ</sequence>
<dbReference type="AlphaFoldDB" id="A0A382J8P8"/>
<feature type="non-terminal residue" evidence="1">
    <location>
        <position position="1"/>
    </location>
</feature>
<dbReference type="EMBL" id="UINC01072266">
    <property type="protein sequence ID" value="SVC07772.1"/>
    <property type="molecule type" value="Genomic_DNA"/>
</dbReference>
<reference evidence="1" key="1">
    <citation type="submission" date="2018-05" db="EMBL/GenBank/DDBJ databases">
        <authorList>
            <person name="Lanie J.A."/>
            <person name="Ng W.-L."/>
            <person name="Kazmierczak K.M."/>
            <person name="Andrzejewski T.M."/>
            <person name="Davidsen T.M."/>
            <person name="Wayne K.J."/>
            <person name="Tettelin H."/>
            <person name="Glass J.I."/>
            <person name="Rusch D."/>
            <person name="Podicherti R."/>
            <person name="Tsui H.-C.T."/>
            <person name="Winkler M.E."/>
        </authorList>
    </citation>
    <scope>NUCLEOTIDE SEQUENCE</scope>
</reference>
<name>A0A382J8P8_9ZZZZ</name>
<proteinExistence type="predicted"/>
<protein>
    <submittedName>
        <fullName evidence="1">Uncharacterized protein</fullName>
    </submittedName>
</protein>
<organism evidence="1">
    <name type="scientific">marine metagenome</name>
    <dbReference type="NCBI Taxonomy" id="408172"/>
    <lineage>
        <taxon>unclassified sequences</taxon>
        <taxon>metagenomes</taxon>
        <taxon>ecological metagenomes</taxon>
    </lineage>
</organism>